<feature type="region of interest" description="Disordered" evidence="6">
    <location>
        <begin position="657"/>
        <end position="687"/>
    </location>
</feature>
<dbReference type="Proteomes" id="UP000002009">
    <property type="component" value="Chromosome 6"/>
</dbReference>
<dbReference type="InterPro" id="IPR016035">
    <property type="entry name" value="Acyl_Trfase/lysoPLipase"/>
</dbReference>
<keyword evidence="2 4" id="KW-0442">Lipid degradation</keyword>
<evidence type="ECO:0000256" key="2">
    <source>
        <dbReference type="ARBA" id="ARBA00022963"/>
    </source>
</evidence>
<feature type="active site" description="Proton acceptor" evidence="4">
    <location>
        <position position="918"/>
    </location>
</feature>
<sequence>MASGATAAAPRVEVSARSGPSRNKISRPPGHARTVPPWAFRAGVHRIESRATRARCSATLELDRYGRSCGVSAENARLAARFFLASETILARAVNPFQWRPRTRRRCLTPHAVMNPAAYPDNRWSTGSHATSGARPVTQRKTFDDRLNVFGVILTTLALTLTSALVTAWSLRAYSVAVFLGNACVHVNLLLLFETAVRSVAKPSVAYANRASDRHPRDAPAFLVLDTVALALITLHSLQVCGFVRFADPRVAAALVAAWPATIANWISRLAMETTAFDALSRAVAAKEVAAMRLATQVRRLGGARCLPPDANAFARFWRWCACMWDSAVLMAESGSGRTFRRAMLACSLADWALLLGAWTALGIQGAATHGTWVQPHAAVVPLAAFLCLDATRLGCQLMHSRLLRRLRTRRLGERPATGASSFVRTPAGMTTGLTRWVFFGNIACFVAVAALGCGGGGWRVPVPPGTTAISLLLLARFHRLMIEGAYLAATLLAKVVDRSGELPVFELPGADGVRKGGAYASSISPRYLAPQRNELRGKIPRREAKGPLGVVRAGLLTKIESTGRTLDEFLTGFGRARVDQFGAPGAIAEAATTDPNAGLSLGEFTEAISTGLRGHLAGKGAEDAAKTLFDEMTSGTGGKDGRSVGLNEIKEWLKDQPPLDAANPGSVNSGSFGSVDEGERDSEERDRWRASVQRVLLQFVESRDRVTSAVTKTFEDIQGHVLPMMPAPHPPKKSGLRLLSLEGGGIKGLTLIWQLRALERAAGKPIHELFDLIGGVSTGGIIALAIARGTPLDDLERMYWDIARLVFGKQSAVRQLIKGHAGENDEIRRLLVEGLGDLPMITDDPAQRVKCFVVSTQQTDRLEVRLIRTYRNPNKGRDQNENWAQWEAGMATSSAPTVFPPFIRTDERTGDKSTFIDGALSGYNNPSSLVLNEGLDIAEPGQRIDVLLSLGCGEAKGAMGDNPFWIVGQVINLAFDTELQEAHVASMIARFSPQTSHVRLNPPTAHYSLTEHRVDVLTRMEDDTRRYLAATQPVFDKLAARLAPPPGVDEARDEKGAASASNNMVAAMGNLAAMGFSPRLPSGSDLSRVPAAAASYVDEGMASMRSWIDESFQPGKAR</sequence>
<keyword evidence="7" id="KW-0812">Transmembrane</keyword>
<feature type="active site" description="Nucleophile" evidence="4">
    <location>
        <position position="778"/>
    </location>
</feature>
<dbReference type="eggNOG" id="KOG4231">
    <property type="taxonomic scope" value="Eukaryota"/>
</dbReference>
<feature type="short sequence motif" description="GXSXG" evidence="4">
    <location>
        <begin position="776"/>
        <end position="780"/>
    </location>
</feature>
<dbReference type="InParanoid" id="C1E8X9"/>
<keyword evidence="7" id="KW-1133">Transmembrane helix</keyword>
<evidence type="ECO:0000313" key="10">
    <source>
        <dbReference type="Proteomes" id="UP000002009"/>
    </source>
</evidence>
<comment type="function">
    <text evidence="5">Lipolytic acyl hydrolase (LAH).</text>
</comment>
<protein>
    <recommendedName>
        <fullName evidence="5">Patatin</fullName>
        <ecNumber evidence="5">3.1.1.-</ecNumber>
    </recommendedName>
</protein>
<dbReference type="PROSITE" id="PS51635">
    <property type="entry name" value="PNPLA"/>
    <property type="match status" value="1"/>
</dbReference>
<feature type="transmembrane region" description="Helical" evidence="7">
    <location>
        <begin position="437"/>
        <end position="459"/>
    </location>
</feature>
<keyword evidence="7" id="KW-0472">Membrane</keyword>
<dbReference type="EC" id="3.1.1.-" evidence="5"/>
<comment type="similarity">
    <text evidence="5">Belongs to the patatin family.</text>
</comment>
<feature type="short sequence motif" description="GXGXXG" evidence="4">
    <location>
        <begin position="744"/>
        <end position="749"/>
    </location>
</feature>
<feature type="transmembrane region" description="Helical" evidence="7">
    <location>
        <begin position="149"/>
        <end position="171"/>
    </location>
</feature>
<feature type="domain" description="PNPLA" evidence="8">
    <location>
        <begin position="740"/>
        <end position="932"/>
    </location>
</feature>
<evidence type="ECO:0000256" key="3">
    <source>
        <dbReference type="ARBA" id="ARBA00023098"/>
    </source>
</evidence>
<evidence type="ECO:0000259" key="8">
    <source>
        <dbReference type="PROSITE" id="PS51635"/>
    </source>
</evidence>
<dbReference type="Pfam" id="PF01734">
    <property type="entry name" value="Patatin"/>
    <property type="match status" value="1"/>
</dbReference>
<dbReference type="AlphaFoldDB" id="C1E8X9"/>
<dbReference type="EMBL" id="CP001327">
    <property type="protein sequence ID" value="ACO64233.1"/>
    <property type="molecule type" value="Genomic_DNA"/>
</dbReference>
<dbReference type="GO" id="GO:0006631">
    <property type="term" value="P:fatty acid metabolic process"/>
    <property type="evidence" value="ECO:0007669"/>
    <property type="project" value="TreeGrafter"/>
</dbReference>
<name>C1E8X9_MICCC</name>
<dbReference type="GO" id="GO:0016020">
    <property type="term" value="C:membrane"/>
    <property type="evidence" value="ECO:0007669"/>
    <property type="project" value="TreeGrafter"/>
</dbReference>
<dbReference type="GeneID" id="8244263"/>
<proteinExistence type="inferred from homology"/>
<keyword evidence="3 4" id="KW-0443">Lipid metabolism</keyword>
<evidence type="ECO:0000256" key="5">
    <source>
        <dbReference type="RuleBase" id="RU361262"/>
    </source>
</evidence>
<evidence type="ECO:0000256" key="7">
    <source>
        <dbReference type="SAM" id="Phobius"/>
    </source>
</evidence>
<evidence type="ECO:0000256" key="1">
    <source>
        <dbReference type="ARBA" id="ARBA00022801"/>
    </source>
</evidence>
<feature type="transmembrane region" description="Helical" evidence="7">
    <location>
        <begin position="177"/>
        <end position="201"/>
    </location>
</feature>
<gene>
    <name evidence="9" type="ORF">MICPUN_59530</name>
</gene>
<dbReference type="InterPro" id="IPR002641">
    <property type="entry name" value="PNPLA_dom"/>
</dbReference>
<accession>C1E8X9</accession>
<dbReference type="Gene3D" id="3.40.1090.10">
    <property type="entry name" value="Cytosolic phospholipase A2 catalytic domain"/>
    <property type="match status" value="1"/>
</dbReference>
<dbReference type="STRING" id="296587.C1E8X9"/>
<dbReference type="SUPFAM" id="SSF52151">
    <property type="entry name" value="FabD/lysophospholipase-like"/>
    <property type="match status" value="1"/>
</dbReference>
<dbReference type="GO" id="GO:0004620">
    <property type="term" value="F:phospholipase activity"/>
    <property type="evidence" value="ECO:0007669"/>
    <property type="project" value="TreeGrafter"/>
</dbReference>
<dbReference type="RefSeq" id="XP_002502975.1">
    <property type="nucleotide sequence ID" value="XM_002502929.1"/>
</dbReference>
<organism evidence="9 10">
    <name type="scientific">Micromonas commoda (strain RCC299 / NOUM17 / CCMP2709)</name>
    <name type="common">Picoplanktonic green alga</name>
    <dbReference type="NCBI Taxonomy" id="296587"/>
    <lineage>
        <taxon>Eukaryota</taxon>
        <taxon>Viridiplantae</taxon>
        <taxon>Chlorophyta</taxon>
        <taxon>Mamiellophyceae</taxon>
        <taxon>Mamiellales</taxon>
        <taxon>Mamiellaceae</taxon>
        <taxon>Micromonas</taxon>
    </lineage>
</organism>
<feature type="short sequence motif" description="DGA/G" evidence="4">
    <location>
        <begin position="918"/>
        <end position="920"/>
    </location>
</feature>
<dbReference type="KEGG" id="mis:MICPUN_59530"/>
<evidence type="ECO:0000256" key="4">
    <source>
        <dbReference type="PROSITE-ProRule" id="PRU01161"/>
    </source>
</evidence>
<evidence type="ECO:0000313" key="9">
    <source>
        <dbReference type="EMBL" id="ACO64233.1"/>
    </source>
</evidence>
<keyword evidence="10" id="KW-1185">Reference proteome</keyword>
<dbReference type="PANTHER" id="PTHR24185">
    <property type="entry name" value="CALCIUM-INDEPENDENT PHOSPHOLIPASE A2-GAMMA"/>
    <property type="match status" value="1"/>
</dbReference>
<dbReference type="OrthoDB" id="630895at2759"/>
<comment type="domain">
    <text evidence="5">The nitrogen atoms of the two glycine residues in the GGXR motif define the oxyanion hole, and stabilize the oxyanion that forms during the nucleophilic attack by the catalytic serine during substrate cleavage.</text>
</comment>
<feature type="region of interest" description="Disordered" evidence="6">
    <location>
        <begin position="1"/>
        <end position="36"/>
    </location>
</feature>
<keyword evidence="1 4" id="KW-0378">Hydrolase</keyword>
<dbReference type="GO" id="GO:0016042">
    <property type="term" value="P:lipid catabolic process"/>
    <property type="evidence" value="ECO:0007669"/>
    <property type="project" value="UniProtKB-UniRule"/>
</dbReference>
<evidence type="ECO:0000256" key="6">
    <source>
        <dbReference type="SAM" id="MobiDB-lite"/>
    </source>
</evidence>
<dbReference type="PANTHER" id="PTHR24185:SF1">
    <property type="entry name" value="CALCIUM-INDEPENDENT PHOSPHOLIPASE A2-GAMMA"/>
    <property type="match status" value="1"/>
</dbReference>
<reference evidence="9 10" key="1">
    <citation type="journal article" date="2009" name="Science">
        <title>Green evolution and dynamic adaptations revealed by genomes of the marine picoeukaryotes Micromonas.</title>
        <authorList>
            <person name="Worden A.Z."/>
            <person name="Lee J.H."/>
            <person name="Mock T."/>
            <person name="Rouze P."/>
            <person name="Simmons M.P."/>
            <person name="Aerts A.L."/>
            <person name="Allen A.E."/>
            <person name="Cuvelier M.L."/>
            <person name="Derelle E."/>
            <person name="Everett M.V."/>
            <person name="Foulon E."/>
            <person name="Grimwood J."/>
            <person name="Gundlach H."/>
            <person name="Henrissat B."/>
            <person name="Napoli C."/>
            <person name="McDonald S.M."/>
            <person name="Parker M.S."/>
            <person name="Rombauts S."/>
            <person name="Salamov A."/>
            <person name="Von Dassow P."/>
            <person name="Badger J.H."/>
            <person name="Coutinho P.M."/>
            <person name="Demir E."/>
            <person name="Dubchak I."/>
            <person name="Gentemann C."/>
            <person name="Eikrem W."/>
            <person name="Gready J.E."/>
            <person name="John U."/>
            <person name="Lanier W."/>
            <person name="Lindquist E.A."/>
            <person name="Lucas S."/>
            <person name="Mayer K.F."/>
            <person name="Moreau H."/>
            <person name="Not F."/>
            <person name="Otillar R."/>
            <person name="Panaud O."/>
            <person name="Pangilinan J."/>
            <person name="Paulsen I."/>
            <person name="Piegu B."/>
            <person name="Poliakov A."/>
            <person name="Robbens S."/>
            <person name="Schmutz J."/>
            <person name="Toulza E."/>
            <person name="Wyss T."/>
            <person name="Zelensky A."/>
            <person name="Zhou K."/>
            <person name="Armbrust E.V."/>
            <person name="Bhattacharya D."/>
            <person name="Goodenough U.W."/>
            <person name="Van de Peer Y."/>
            <person name="Grigoriev I.V."/>
        </authorList>
    </citation>
    <scope>NUCLEOTIDE SEQUENCE [LARGE SCALE GENOMIC DNA]</scope>
    <source>
        <strain evidence="10">RCC299 / NOUM17</strain>
    </source>
</reference>